<reference evidence="1" key="1">
    <citation type="submission" date="2020-07" db="EMBL/GenBank/DDBJ databases">
        <title>Clarias magur genome sequencing, assembly and annotation.</title>
        <authorList>
            <person name="Kushwaha B."/>
            <person name="Kumar R."/>
            <person name="Das P."/>
            <person name="Joshi C.G."/>
            <person name="Kumar D."/>
            <person name="Nagpure N.S."/>
            <person name="Pandey M."/>
            <person name="Agarwal S."/>
            <person name="Srivastava S."/>
            <person name="Singh M."/>
            <person name="Sahoo L."/>
            <person name="Jayasankar P."/>
            <person name="Meher P.K."/>
            <person name="Koringa P.G."/>
            <person name="Iquebal M.A."/>
            <person name="Das S.P."/>
            <person name="Bit A."/>
            <person name="Patnaik S."/>
            <person name="Patel N."/>
            <person name="Shah T.M."/>
            <person name="Hinsu A."/>
            <person name="Jena J.K."/>
        </authorList>
    </citation>
    <scope>NUCLEOTIDE SEQUENCE</scope>
    <source>
        <strain evidence="1">CIFAMagur01</strain>
        <tissue evidence="1">Testis</tissue>
    </source>
</reference>
<dbReference type="EMBL" id="QNUK01000023">
    <property type="protein sequence ID" value="KAF5907354.1"/>
    <property type="molecule type" value="Genomic_DNA"/>
</dbReference>
<dbReference type="Proteomes" id="UP000727407">
    <property type="component" value="Unassembled WGS sequence"/>
</dbReference>
<evidence type="ECO:0000313" key="1">
    <source>
        <dbReference type="EMBL" id="KAF5907354.1"/>
    </source>
</evidence>
<protein>
    <submittedName>
        <fullName evidence="1">Phosphatidylethanolamine-binding protein 4 isoform X1</fullName>
    </submittedName>
</protein>
<sequence length="54" mass="6056">GQSLRTGDVKGTLLSDYVRPTPPKLSGFHRYQFLVYEQNTGQVLSLSKQEKSSL</sequence>
<proteinExistence type="predicted"/>
<gene>
    <name evidence="1" type="ORF">DAT39_003003</name>
</gene>
<dbReference type="AlphaFoldDB" id="A0A8J4U8K6"/>
<organism evidence="1 2">
    <name type="scientific">Clarias magur</name>
    <name type="common">Asian catfish</name>
    <name type="synonym">Macropteronotus magur</name>
    <dbReference type="NCBI Taxonomy" id="1594786"/>
    <lineage>
        <taxon>Eukaryota</taxon>
        <taxon>Metazoa</taxon>
        <taxon>Chordata</taxon>
        <taxon>Craniata</taxon>
        <taxon>Vertebrata</taxon>
        <taxon>Euteleostomi</taxon>
        <taxon>Actinopterygii</taxon>
        <taxon>Neopterygii</taxon>
        <taxon>Teleostei</taxon>
        <taxon>Ostariophysi</taxon>
        <taxon>Siluriformes</taxon>
        <taxon>Clariidae</taxon>
        <taxon>Clarias</taxon>
    </lineage>
</organism>
<name>A0A8J4U8K6_CLAMG</name>
<evidence type="ECO:0000313" key="2">
    <source>
        <dbReference type="Proteomes" id="UP000727407"/>
    </source>
</evidence>
<comment type="caution">
    <text evidence="1">The sequence shown here is derived from an EMBL/GenBank/DDBJ whole genome shotgun (WGS) entry which is preliminary data.</text>
</comment>
<accession>A0A8J4U8K6</accession>
<feature type="non-terminal residue" evidence="1">
    <location>
        <position position="1"/>
    </location>
</feature>
<dbReference type="Gene3D" id="3.90.280.10">
    <property type="entry name" value="PEBP-like"/>
    <property type="match status" value="1"/>
</dbReference>
<dbReference type="SUPFAM" id="SSF49777">
    <property type="entry name" value="PEBP-like"/>
    <property type="match status" value="1"/>
</dbReference>
<dbReference type="InterPro" id="IPR036610">
    <property type="entry name" value="PEBP-like_sf"/>
</dbReference>
<keyword evidence="2" id="KW-1185">Reference proteome</keyword>
<feature type="non-terminal residue" evidence="1">
    <location>
        <position position="54"/>
    </location>
</feature>
<dbReference type="OrthoDB" id="8917545at2759"/>